<evidence type="ECO:0000313" key="2">
    <source>
        <dbReference type="EMBL" id="TGY03917.1"/>
    </source>
</evidence>
<organism evidence="2 3">
    <name type="scientific">Bacteroides muris</name>
    <name type="common">ex Afrizal et al. 2022</name>
    <dbReference type="NCBI Taxonomy" id="2516960"/>
    <lineage>
        <taxon>Bacteria</taxon>
        <taxon>Pseudomonadati</taxon>
        <taxon>Bacteroidota</taxon>
        <taxon>Bacteroidia</taxon>
        <taxon>Bacteroidales</taxon>
        <taxon>Bacteroidaceae</taxon>
        <taxon>Bacteroides</taxon>
    </lineage>
</organism>
<gene>
    <name evidence="2" type="ORF">E5355_11525</name>
</gene>
<dbReference type="EMBL" id="SRYZ01000025">
    <property type="protein sequence ID" value="TGY03917.1"/>
    <property type="molecule type" value="Genomic_DNA"/>
</dbReference>
<evidence type="ECO:0000313" key="3">
    <source>
        <dbReference type="Proteomes" id="UP000310532"/>
    </source>
</evidence>
<dbReference type="AlphaFoldDB" id="A0A4S2ARG2"/>
<proteinExistence type="predicted"/>
<feature type="region of interest" description="Disordered" evidence="1">
    <location>
        <begin position="63"/>
        <end position="92"/>
    </location>
</feature>
<keyword evidence="3" id="KW-1185">Reference proteome</keyword>
<sequence>MIVIFSFLFANLSIFRRLENFFRKNFMLKCNFDIAIFNISFHREKSRKKCLFLPKNLLDWCKSGKKKKRTSPIGEGDNYGCGCRRKSHRKSQ</sequence>
<accession>A0A4S2ARG2</accession>
<feature type="compositionally biased region" description="Basic residues" evidence="1">
    <location>
        <begin position="83"/>
        <end position="92"/>
    </location>
</feature>
<dbReference type="Proteomes" id="UP000310532">
    <property type="component" value="Unassembled WGS sequence"/>
</dbReference>
<evidence type="ECO:0000256" key="1">
    <source>
        <dbReference type="SAM" id="MobiDB-lite"/>
    </source>
</evidence>
<name>A0A4S2ARG2_9BACE</name>
<reference evidence="2 3" key="1">
    <citation type="submission" date="2019-04" db="EMBL/GenBank/DDBJ databases">
        <title>Microbes associate with the intestines of laboratory mice.</title>
        <authorList>
            <person name="Navarre W."/>
            <person name="Wong E."/>
            <person name="Huang K."/>
            <person name="Tropini C."/>
            <person name="Ng K."/>
            <person name="Yu B."/>
        </authorList>
    </citation>
    <scope>NUCLEOTIDE SEQUENCE [LARGE SCALE GENOMIC DNA]</scope>
    <source>
        <strain evidence="2 3">NM69_E16B</strain>
    </source>
</reference>
<comment type="caution">
    <text evidence="2">The sequence shown here is derived from an EMBL/GenBank/DDBJ whole genome shotgun (WGS) entry which is preliminary data.</text>
</comment>
<protein>
    <submittedName>
        <fullName evidence="2">Uncharacterized protein</fullName>
    </submittedName>
</protein>